<reference evidence="2 3" key="1">
    <citation type="submission" date="2021-04" db="EMBL/GenBank/DDBJ databases">
        <authorList>
            <person name="Shkoporov A.N."/>
            <person name="Stockdale S.R."/>
            <person name="Guerin E."/>
            <person name="Ross R.P."/>
            <person name="Hill C."/>
        </authorList>
    </citation>
    <scope>NUCLEOTIDE SEQUENCE [LARGE SCALE GENOMIC DNA]</scope>
    <source>
        <strain evidence="3">cr23_1</strain>
    </source>
</reference>
<evidence type="ECO:0000313" key="3">
    <source>
        <dbReference type="Proteomes" id="UP000828083"/>
    </source>
</evidence>
<organism evidence="2 3">
    <name type="scientific">uncultured phage cr23_1</name>
    <dbReference type="NCBI Taxonomy" id="2986419"/>
    <lineage>
        <taxon>Viruses</taxon>
        <taxon>Duplodnaviria</taxon>
        <taxon>Heunggongvirae</taxon>
        <taxon>Uroviricota</taxon>
        <taxon>Caudoviricetes</taxon>
        <taxon>Crassvirales</taxon>
        <taxon>Suoliviridae</taxon>
        <taxon>Uncouvirinae</taxon>
        <taxon>Aurodevirus</taxon>
        <taxon>Aurodevirus hiberniae</taxon>
    </lineage>
</organism>
<evidence type="ECO:0000256" key="1">
    <source>
        <dbReference type="SAM" id="MobiDB-lite"/>
    </source>
</evidence>
<feature type="compositionally biased region" description="Low complexity" evidence="1">
    <location>
        <begin position="499"/>
        <end position="517"/>
    </location>
</feature>
<name>A0AA49AHR3_9CAUD</name>
<dbReference type="EMBL" id="MZ130500">
    <property type="protein sequence ID" value="QWM91414.2"/>
    <property type="molecule type" value="Genomic_DNA"/>
</dbReference>
<feature type="region of interest" description="Disordered" evidence="1">
    <location>
        <begin position="497"/>
        <end position="519"/>
    </location>
</feature>
<accession>A0AA49AHR3</accession>
<keyword evidence="3" id="KW-1185">Reference proteome</keyword>
<gene>
    <name evidence="2" type="primary">gp_78087</name>
</gene>
<protein>
    <submittedName>
        <fullName evidence="2">Nuclear pore complex protein-like protein</fullName>
    </submittedName>
</protein>
<dbReference type="Proteomes" id="UP000828083">
    <property type="component" value="Segment"/>
</dbReference>
<sequence length="573" mass="64705">MQANRYDRAAEAPILNTYVPINFGELYRIGAAQKEAVDQAAKDLTNTITTFGEFQSPSAVDTENYYRNSIGKFSDLIQEASTNPDAMKDANFRSRLQQRINNIDYGYLSRLKQSREGMLARQKANQQLMLSGKYNPLWHDVDFTNYDTAQDDIFNDISPLAYKSEVDLVKPYVDNLKASFIGVSNGWIHSGVSTDRTDYEIQKNLSSIQNTPEYRKHLEILQRQGLSKEDAEYQLNNTLITAGREFAYDQAERDPWWMESAKLQMKTAANRSAQAMNNLTTILHRDARKTLMDNFSGLTPDKVSVVMQKGVDALSPEDQAIYAANTNPAVMQARMRNNFNQIARNHKSLVAAENYLLDVMSSPLSPEVSDVYAKQGTNGTKAYGGYEANDTRNFILAEDFAYGLMGTTRSNVINPGGRNAKNLSDTTVKGMVARDKFKHNWQMGNKYHDFIIKGDPKVTTDGNFLYQRKYAYIPIEQMSDFTPEERAAMGMRKVELGNTTTSTTDRQSSTSDGTSRTVSDKTREFIRVPILGLIPDEGESAITRDAAWTHDNRHLSSKITDTQNLISEYERMN</sequence>
<proteinExistence type="predicted"/>
<evidence type="ECO:0000313" key="2">
    <source>
        <dbReference type="EMBL" id="QWM91414.2"/>
    </source>
</evidence>